<protein>
    <submittedName>
        <fullName evidence="2">Uncharacterized protein</fullName>
    </submittedName>
</protein>
<accession>A0AAQ3K3J0</accession>
<reference evidence="2 3" key="1">
    <citation type="submission" date="2023-10" db="EMBL/GenBank/DDBJ databases">
        <title>Chromosome-scale genome assembly provides insights into flower coloration mechanisms of Canna indica.</title>
        <authorList>
            <person name="Li C."/>
        </authorList>
    </citation>
    <scope>NUCLEOTIDE SEQUENCE [LARGE SCALE GENOMIC DNA]</scope>
    <source>
        <tissue evidence="2">Flower</tissue>
    </source>
</reference>
<evidence type="ECO:0000313" key="3">
    <source>
        <dbReference type="Proteomes" id="UP001327560"/>
    </source>
</evidence>
<dbReference type="Proteomes" id="UP001327560">
    <property type="component" value="Chromosome 2"/>
</dbReference>
<feature type="region of interest" description="Disordered" evidence="1">
    <location>
        <begin position="1"/>
        <end position="31"/>
    </location>
</feature>
<proteinExistence type="predicted"/>
<evidence type="ECO:0000256" key="1">
    <source>
        <dbReference type="SAM" id="MobiDB-lite"/>
    </source>
</evidence>
<gene>
    <name evidence="2" type="ORF">Cni_G08143</name>
</gene>
<evidence type="ECO:0000313" key="2">
    <source>
        <dbReference type="EMBL" id="WOK99431.1"/>
    </source>
</evidence>
<sequence>MGKASKWLKNILTGKKEKDNDKDPTGTRLTPLSVSVPEEKRRWSFRRTSAAPGHGISVTEAGSRASAIANAAAVKIQTSFRSHLVRDLYLTFQFQKVQKLQ</sequence>
<dbReference type="EMBL" id="CP136891">
    <property type="protein sequence ID" value="WOK99431.1"/>
    <property type="molecule type" value="Genomic_DNA"/>
</dbReference>
<feature type="compositionally biased region" description="Basic and acidic residues" evidence="1">
    <location>
        <begin position="14"/>
        <end position="25"/>
    </location>
</feature>
<keyword evidence="3" id="KW-1185">Reference proteome</keyword>
<name>A0AAQ3K3J0_9LILI</name>
<dbReference type="AlphaFoldDB" id="A0AAQ3K3J0"/>
<dbReference type="PROSITE" id="PS50096">
    <property type="entry name" value="IQ"/>
    <property type="match status" value="1"/>
</dbReference>
<organism evidence="2 3">
    <name type="scientific">Canna indica</name>
    <name type="common">Indian-shot</name>
    <dbReference type="NCBI Taxonomy" id="4628"/>
    <lineage>
        <taxon>Eukaryota</taxon>
        <taxon>Viridiplantae</taxon>
        <taxon>Streptophyta</taxon>
        <taxon>Embryophyta</taxon>
        <taxon>Tracheophyta</taxon>
        <taxon>Spermatophyta</taxon>
        <taxon>Magnoliopsida</taxon>
        <taxon>Liliopsida</taxon>
        <taxon>Zingiberales</taxon>
        <taxon>Cannaceae</taxon>
        <taxon>Canna</taxon>
    </lineage>
</organism>